<dbReference type="Pfam" id="PF08401">
    <property type="entry name" value="ArdcN"/>
    <property type="match status" value="1"/>
</dbReference>
<evidence type="ECO:0000313" key="4">
    <source>
        <dbReference type="EMBL" id="PQM26714.1"/>
    </source>
</evidence>
<dbReference type="InterPro" id="IPR013610">
    <property type="entry name" value="ArdC_N"/>
</dbReference>
<feature type="compositionally biased region" description="Basic residues" evidence="1">
    <location>
        <begin position="19"/>
        <end position="29"/>
    </location>
</feature>
<feature type="region of interest" description="Disordered" evidence="1">
    <location>
        <begin position="358"/>
        <end position="382"/>
    </location>
</feature>
<feature type="domain" description="N-terminal" evidence="2">
    <location>
        <begin position="46"/>
        <end position="191"/>
    </location>
</feature>
<organism evidence="4 5">
    <name type="scientific">Sphingopyxis lindanitolerans</name>
    <dbReference type="NCBI Taxonomy" id="2054227"/>
    <lineage>
        <taxon>Bacteria</taxon>
        <taxon>Pseudomonadati</taxon>
        <taxon>Pseudomonadota</taxon>
        <taxon>Alphaproteobacteria</taxon>
        <taxon>Sphingomonadales</taxon>
        <taxon>Sphingomonadaceae</taxon>
        <taxon>Sphingopyxis</taxon>
    </lineage>
</organism>
<evidence type="ECO:0000259" key="2">
    <source>
        <dbReference type="Pfam" id="PF08401"/>
    </source>
</evidence>
<gene>
    <name evidence="4" type="ORF">CVO77_17070</name>
</gene>
<feature type="domain" description="Polyvalent protein metallopeptidase" evidence="3">
    <location>
        <begin position="217"/>
        <end position="340"/>
    </location>
</feature>
<feature type="region of interest" description="Disordered" evidence="1">
    <location>
        <begin position="1"/>
        <end position="36"/>
    </location>
</feature>
<comment type="caution">
    <text evidence="4">The sequence shown here is derived from an EMBL/GenBank/DDBJ whole genome shotgun (WGS) entry which is preliminary data.</text>
</comment>
<dbReference type="Pfam" id="PF18818">
    <property type="entry name" value="MPTase-PolyVal"/>
    <property type="match status" value="1"/>
</dbReference>
<keyword evidence="5" id="KW-1185">Reference proteome</keyword>
<dbReference type="EMBL" id="PHFW01000003">
    <property type="protein sequence ID" value="PQM26714.1"/>
    <property type="molecule type" value="Genomic_DNA"/>
</dbReference>
<dbReference type="Proteomes" id="UP000238954">
    <property type="component" value="Chromosome"/>
</dbReference>
<feature type="region of interest" description="Disordered" evidence="1">
    <location>
        <begin position="145"/>
        <end position="175"/>
    </location>
</feature>
<evidence type="ECO:0000259" key="3">
    <source>
        <dbReference type="Pfam" id="PF18818"/>
    </source>
</evidence>
<reference evidence="5" key="1">
    <citation type="submission" date="2017-11" db="EMBL/GenBank/DDBJ databases">
        <title>The complete genome sequence of Sphingopyxis pomeranensis sp. nov. strain WS5A3p.</title>
        <authorList>
            <person name="Kaminski M.A."/>
        </authorList>
    </citation>
    <scope>NUCLEOTIDE SEQUENCE [LARGE SCALE GENOMIC DNA]</scope>
    <source>
        <strain evidence="5">WS5A3p</strain>
    </source>
</reference>
<evidence type="ECO:0000313" key="5">
    <source>
        <dbReference type="Proteomes" id="UP000238954"/>
    </source>
</evidence>
<sequence length="382" mass="39331">MVTSPNPLLGSAPPERARPAARKAVRARSRAVSEGARHDAAPRVSLYDEVTGRIVAELEAGRIPWVQPWDAATFAPGLPQNADTRRSYSGINILILWAEAARQGFSAQGWLTFRQALAAGGAVRKGEKGATIFYAARFTPQAANGGGAAAGGGGGASHSGGGGSGSGAQGGGGNGAAGDGSVPFLKRFTVFNVAQCENLPDRCTLSGAPLPPRETIPHAEALIAATGADIRNGGHEAYYSPGGDFVALPPQQAFAAQIDYYRTALHELGHWTGHPSRLDRDQKGGFASQAYGREELCAELASAFLCAALGIRPTVRHADYIGAWLAIMRADTRAIFHAASLASKAADYLLAFAPESAGGQPVPAGATPRIGRGDVQGMGAAA</sequence>
<dbReference type="GO" id="GO:0003697">
    <property type="term" value="F:single-stranded DNA binding"/>
    <property type="evidence" value="ECO:0007669"/>
    <property type="project" value="InterPro"/>
</dbReference>
<protein>
    <submittedName>
        <fullName evidence="4">Antirestriction protein ArdC</fullName>
    </submittedName>
</protein>
<evidence type="ECO:0000256" key="1">
    <source>
        <dbReference type="SAM" id="MobiDB-lite"/>
    </source>
</evidence>
<accession>A0A2S8B2T6</accession>
<dbReference type="AlphaFoldDB" id="A0A2S8B2T6"/>
<dbReference type="InterPro" id="IPR041459">
    <property type="entry name" value="MPTase-PolyVal"/>
</dbReference>
<proteinExistence type="predicted"/>
<dbReference type="OrthoDB" id="9792687at2"/>
<name>A0A2S8B2T6_9SPHN</name>